<dbReference type="HOGENOM" id="CLU_028340_0_0_1"/>
<feature type="transmembrane region" description="Helical" evidence="1">
    <location>
        <begin position="334"/>
        <end position="353"/>
    </location>
</feature>
<feature type="transmembrane region" description="Helical" evidence="1">
    <location>
        <begin position="186"/>
        <end position="213"/>
    </location>
</feature>
<evidence type="ECO:0000256" key="1">
    <source>
        <dbReference type="SAM" id="Phobius"/>
    </source>
</evidence>
<feature type="transmembrane region" description="Helical" evidence="1">
    <location>
        <begin position="413"/>
        <end position="436"/>
    </location>
</feature>
<feature type="transmembrane region" description="Helical" evidence="1">
    <location>
        <begin position="298"/>
        <end position="322"/>
    </location>
</feature>
<dbReference type="InterPro" id="IPR007251">
    <property type="entry name" value="Iron_permease_Fet4"/>
</dbReference>
<dbReference type="Proteomes" id="UP000054342">
    <property type="component" value="Unassembled WGS sequence"/>
</dbReference>
<dbReference type="RefSeq" id="XP_013316081.1">
    <property type="nucleotide sequence ID" value="XM_013460627.1"/>
</dbReference>
<sequence>MSFAQKNIFELFRKPGEKVEVRGVAPTQIVHAGNKTQEDEERNITVFIEKPKKRQLDRWLDKVVQVSGSQFVFLSILTGLLTWALLGIKFGRNKTWQILISDAQAIICYIFDSFLVRQQLNSYDEDIAVAAQMQSRSNSILRMLSELKDQPSQEQQAKVLSHLDQAFYGNDSVTSQLPSEGRLGRFVTFVAFAIGHMVTILLFWIGVFIWIGIGHLFDYSDTWQLYMNSASSALMVFTFIFIANISERHSVYTQKCLDSLFQADSSLELRLRSLTHDVQSNIEVVIPAPKVRKIQRAIFYYTDFVGTLVGIAILLTVFAAWVAAGPALKFSSNWWLFIGTYAGLIGMFDGFVLRNMQSRLRSYTDTAMQVVDRRDSLLFETIGLPFPVTGPEEKIPVTHQVSQALDRITSHQFAVVAGFLTVVGLIAGASAMNWSLTGQLLCNVPPSILESFLMIVLVTGHNSIAEKKRRELLILYERRLRLSSYVEMIEGLQNESTLGSKGKETVVDTTLTPTVSG</sequence>
<dbReference type="AlphaFoldDB" id="A0A0D2CZE5"/>
<dbReference type="EMBL" id="KN847319">
    <property type="protein sequence ID" value="KIW55496.1"/>
    <property type="molecule type" value="Genomic_DNA"/>
</dbReference>
<dbReference type="RefSeq" id="XP_013316080.1">
    <property type="nucleotide sequence ID" value="XM_013460626.1"/>
</dbReference>
<dbReference type="OrthoDB" id="2224262at2759"/>
<accession>A0A0D2CZE5</accession>
<organism evidence="2 3">
    <name type="scientific">Exophiala xenobiotica</name>
    <dbReference type="NCBI Taxonomy" id="348802"/>
    <lineage>
        <taxon>Eukaryota</taxon>
        <taxon>Fungi</taxon>
        <taxon>Dikarya</taxon>
        <taxon>Ascomycota</taxon>
        <taxon>Pezizomycotina</taxon>
        <taxon>Eurotiomycetes</taxon>
        <taxon>Chaetothyriomycetidae</taxon>
        <taxon>Chaetothyriales</taxon>
        <taxon>Herpotrichiellaceae</taxon>
        <taxon>Exophiala</taxon>
    </lineage>
</organism>
<dbReference type="GeneID" id="25326143"/>
<keyword evidence="3" id="KW-1185">Reference proteome</keyword>
<evidence type="ECO:0000313" key="2">
    <source>
        <dbReference type="EMBL" id="KIW55497.1"/>
    </source>
</evidence>
<reference evidence="2 3" key="1">
    <citation type="submission" date="2015-01" db="EMBL/GenBank/DDBJ databases">
        <title>The Genome Sequence of Exophiala xenobiotica CBS118157.</title>
        <authorList>
            <consortium name="The Broad Institute Genomics Platform"/>
            <person name="Cuomo C."/>
            <person name="de Hoog S."/>
            <person name="Gorbushina A."/>
            <person name="Stielow B."/>
            <person name="Teixiera M."/>
            <person name="Abouelleil A."/>
            <person name="Chapman S.B."/>
            <person name="Priest M."/>
            <person name="Young S.K."/>
            <person name="Wortman J."/>
            <person name="Nusbaum C."/>
            <person name="Birren B."/>
        </authorList>
    </citation>
    <scope>NUCLEOTIDE SEQUENCE [LARGE SCALE GENOMIC DNA]</scope>
    <source>
        <strain evidence="2 3">CBS 118157</strain>
    </source>
</reference>
<dbReference type="GO" id="GO:0055085">
    <property type="term" value="P:transmembrane transport"/>
    <property type="evidence" value="ECO:0007669"/>
    <property type="project" value="InterPro"/>
</dbReference>
<keyword evidence="1" id="KW-1133">Transmembrane helix</keyword>
<feature type="transmembrane region" description="Helical" evidence="1">
    <location>
        <begin position="448"/>
        <end position="465"/>
    </location>
</feature>
<evidence type="ECO:0000313" key="3">
    <source>
        <dbReference type="Proteomes" id="UP000054342"/>
    </source>
</evidence>
<keyword evidence="1" id="KW-0812">Transmembrane</keyword>
<dbReference type="Pfam" id="PF04120">
    <property type="entry name" value="Iron_permease"/>
    <property type="match status" value="2"/>
</dbReference>
<proteinExistence type="predicted"/>
<protein>
    <recommendedName>
        <fullName evidence="4">Low affinity iron transporter</fullName>
    </recommendedName>
</protein>
<dbReference type="STRING" id="348802.A0A0D2CZE5"/>
<keyword evidence="1" id="KW-0472">Membrane</keyword>
<dbReference type="EMBL" id="KN847319">
    <property type="protein sequence ID" value="KIW55497.1"/>
    <property type="molecule type" value="Genomic_DNA"/>
</dbReference>
<name>A0A0D2CZE5_9EURO</name>
<feature type="transmembrane region" description="Helical" evidence="1">
    <location>
        <begin position="68"/>
        <end position="88"/>
    </location>
</feature>
<feature type="transmembrane region" description="Helical" evidence="1">
    <location>
        <begin position="225"/>
        <end position="245"/>
    </location>
</feature>
<gene>
    <name evidence="2" type="ORF">PV05_04235</name>
</gene>
<evidence type="ECO:0008006" key="4">
    <source>
        <dbReference type="Google" id="ProtNLM"/>
    </source>
</evidence>